<evidence type="ECO:0000256" key="1">
    <source>
        <dbReference type="ARBA" id="ARBA00005234"/>
    </source>
</evidence>
<dbReference type="GO" id="GO:0070139">
    <property type="term" value="F:SUMO-specific endopeptidase activity"/>
    <property type="evidence" value="ECO:0007669"/>
    <property type="project" value="TreeGrafter"/>
</dbReference>
<evidence type="ECO:0000259" key="7">
    <source>
        <dbReference type="PROSITE" id="PS50600"/>
    </source>
</evidence>
<feature type="compositionally biased region" description="Low complexity" evidence="6">
    <location>
        <begin position="218"/>
        <end position="229"/>
    </location>
</feature>
<feature type="compositionally biased region" description="Basic and acidic residues" evidence="6">
    <location>
        <begin position="694"/>
        <end position="703"/>
    </location>
</feature>
<keyword evidence="4" id="KW-0833">Ubl conjugation pathway</keyword>
<dbReference type="SUPFAM" id="SSF54001">
    <property type="entry name" value="Cysteine proteinases"/>
    <property type="match status" value="1"/>
</dbReference>
<dbReference type="Proteomes" id="UP000827284">
    <property type="component" value="Unassembled WGS sequence"/>
</dbReference>
<dbReference type="PANTHER" id="PTHR46896">
    <property type="entry name" value="SENTRIN-SPECIFIC PROTEASE"/>
    <property type="match status" value="1"/>
</dbReference>
<dbReference type="PROSITE" id="PS50600">
    <property type="entry name" value="ULP_PROTEASE"/>
    <property type="match status" value="1"/>
</dbReference>
<dbReference type="AlphaFoldDB" id="A0A9P3H3N3"/>
<feature type="compositionally biased region" description="Low complexity" evidence="6">
    <location>
        <begin position="710"/>
        <end position="723"/>
    </location>
</feature>
<dbReference type="OrthoDB" id="442460at2759"/>
<feature type="compositionally biased region" description="Basic and acidic residues" evidence="6">
    <location>
        <begin position="532"/>
        <end position="545"/>
    </location>
</feature>
<reference evidence="8" key="1">
    <citation type="submission" date="2021-11" db="EMBL/GenBank/DDBJ databases">
        <authorList>
            <person name="Herlambang A."/>
            <person name="Guo Y."/>
            <person name="Takashima Y."/>
            <person name="Nishizawa T."/>
        </authorList>
    </citation>
    <scope>NUCLEOTIDE SEQUENCE</scope>
    <source>
        <strain evidence="8">E1425</strain>
    </source>
</reference>
<evidence type="ECO:0000256" key="6">
    <source>
        <dbReference type="SAM" id="MobiDB-lite"/>
    </source>
</evidence>
<dbReference type="GO" id="GO:0016926">
    <property type="term" value="P:protein desumoylation"/>
    <property type="evidence" value="ECO:0007669"/>
    <property type="project" value="TreeGrafter"/>
</dbReference>
<dbReference type="PANTHER" id="PTHR46896:SF3">
    <property type="entry name" value="FI06413P-RELATED"/>
    <property type="match status" value="1"/>
</dbReference>
<protein>
    <recommendedName>
        <fullName evidence="7">Ubiquitin-like protease family profile domain-containing protein</fullName>
    </recommendedName>
</protein>
<evidence type="ECO:0000256" key="2">
    <source>
        <dbReference type="ARBA" id="ARBA00022553"/>
    </source>
</evidence>
<dbReference type="Pfam" id="PF02902">
    <property type="entry name" value="Peptidase_C48"/>
    <property type="match status" value="1"/>
</dbReference>
<feature type="region of interest" description="Disordered" evidence="6">
    <location>
        <begin position="532"/>
        <end position="559"/>
    </location>
</feature>
<comment type="similarity">
    <text evidence="1">Belongs to the peptidase C48 family.</text>
</comment>
<comment type="caution">
    <text evidence="8">The sequence shown here is derived from an EMBL/GenBank/DDBJ whole genome shotgun (WGS) entry which is preliminary data.</text>
</comment>
<gene>
    <name evidence="8" type="ORF">EMPS_01877</name>
</gene>
<feature type="compositionally biased region" description="Low complexity" evidence="6">
    <location>
        <begin position="10"/>
        <end position="21"/>
    </location>
</feature>
<dbReference type="InterPro" id="IPR003653">
    <property type="entry name" value="Peptidase_C48_C"/>
</dbReference>
<evidence type="ECO:0000313" key="9">
    <source>
        <dbReference type="Proteomes" id="UP000827284"/>
    </source>
</evidence>
<sequence length="761" mass="83381">MTSVHPLAPSSSASTSASSTTKPKGIPIDVPKNERRLSNFSLKTTNRALMTGFRDGGHAAARRKSSLVSLGSKSPPFLAHKADDYDIIGALPGFEQTVDVEVNRMRIPDSRSSISIDQDDIAEPVTKKKKVDKDAESTLLLSPPLTATTPKGRRKSSVVSFGSPPHPSQQQAFSPRSPQPSVAFSPSPPPTTSGAAQSRARLLNGPATSLSSGRRDSVSSLSGASSNSSNARPWPRIQISCVRVGPKTEFATPNTTIEFASDRIALVIRGKTTTILHTELKLVEYYTASRVRIMQIVTWGKLSEKSILANYYDPTLHSGKARKIVLYTDEDGSSVLGQCSKLKEKGVETRCLTPEAAEKLLTMNHRRVSPQRLSQQSEETLFMFPFQNLGKSKSIAVRSEDVSRLADGEFLNDTLIEFGLKYIHSNLELKNASLAGQVYIFNSFFYQRLLAKPSKGSMSSYDSVKSWTSKVDLFSMKYIIVPIHENLHWYLAIIVNPGLILQEAEQSAAATSSTEEVTSLDILEHQEDVHILDPDSPSAEHRNEMDVDATDSKPASSPDFNASTRPFILCLDSLRGAHPTVFKTLRSYLQQELLTRKGVAAPLTSKELVGKYSKCPRQENLCDCGVYLLHYAEVFLRNPSAIVDSIVSKSDDPTTWAASEIPSRREKYRDVMSSLTAQYKVFKFRQEYVDNIKEHSKDRRDSQSHSASESDGGSNKSDSGKSNTTEDATDSKEDTEGNVLKDAPGSSRPPLGLAITTPGGI</sequence>
<dbReference type="EMBL" id="BQFW01000002">
    <property type="protein sequence ID" value="GJJ69531.1"/>
    <property type="molecule type" value="Genomic_DNA"/>
</dbReference>
<keyword evidence="5" id="KW-0378">Hydrolase</keyword>
<dbReference type="GO" id="GO:0006508">
    <property type="term" value="P:proteolysis"/>
    <property type="evidence" value="ECO:0007669"/>
    <property type="project" value="UniProtKB-KW"/>
</dbReference>
<dbReference type="GO" id="GO:0005634">
    <property type="term" value="C:nucleus"/>
    <property type="evidence" value="ECO:0007669"/>
    <property type="project" value="TreeGrafter"/>
</dbReference>
<evidence type="ECO:0000256" key="5">
    <source>
        <dbReference type="ARBA" id="ARBA00022801"/>
    </source>
</evidence>
<feature type="region of interest" description="Disordered" evidence="6">
    <location>
        <begin position="115"/>
        <end position="232"/>
    </location>
</feature>
<evidence type="ECO:0000256" key="3">
    <source>
        <dbReference type="ARBA" id="ARBA00022670"/>
    </source>
</evidence>
<reference evidence="8" key="2">
    <citation type="journal article" date="2022" name="Microbiol. Resour. Announc.">
        <title>Whole-Genome Sequence of Entomortierella parvispora E1425, a Mucoromycotan Fungus Associated with Burkholderiaceae-Related Endosymbiotic Bacteria.</title>
        <authorList>
            <person name="Herlambang A."/>
            <person name="Guo Y."/>
            <person name="Takashima Y."/>
            <person name="Narisawa K."/>
            <person name="Ohta H."/>
            <person name="Nishizawa T."/>
        </authorList>
    </citation>
    <scope>NUCLEOTIDE SEQUENCE</scope>
    <source>
        <strain evidence="8">E1425</strain>
    </source>
</reference>
<proteinExistence type="inferred from homology"/>
<feature type="region of interest" description="Disordered" evidence="6">
    <location>
        <begin position="694"/>
        <end position="761"/>
    </location>
</feature>
<dbReference type="Gene3D" id="3.40.395.10">
    <property type="entry name" value="Adenoviral Proteinase, Chain A"/>
    <property type="match status" value="1"/>
</dbReference>
<name>A0A9P3H3N3_9FUNG</name>
<evidence type="ECO:0000256" key="4">
    <source>
        <dbReference type="ARBA" id="ARBA00022786"/>
    </source>
</evidence>
<dbReference type="InterPro" id="IPR051947">
    <property type="entry name" value="Sentrin-specific_protease"/>
</dbReference>
<feature type="compositionally biased region" description="Low complexity" evidence="6">
    <location>
        <begin position="137"/>
        <end position="150"/>
    </location>
</feature>
<keyword evidence="2" id="KW-0597">Phosphoprotein</keyword>
<dbReference type="GO" id="GO:0005737">
    <property type="term" value="C:cytoplasm"/>
    <property type="evidence" value="ECO:0007669"/>
    <property type="project" value="TreeGrafter"/>
</dbReference>
<accession>A0A9P3H3N3</accession>
<keyword evidence="3" id="KW-0645">Protease</keyword>
<keyword evidence="9" id="KW-1185">Reference proteome</keyword>
<dbReference type="InterPro" id="IPR038765">
    <property type="entry name" value="Papain-like_cys_pep_sf"/>
</dbReference>
<organism evidence="8 9">
    <name type="scientific">Entomortierella parvispora</name>
    <dbReference type="NCBI Taxonomy" id="205924"/>
    <lineage>
        <taxon>Eukaryota</taxon>
        <taxon>Fungi</taxon>
        <taxon>Fungi incertae sedis</taxon>
        <taxon>Mucoromycota</taxon>
        <taxon>Mortierellomycotina</taxon>
        <taxon>Mortierellomycetes</taxon>
        <taxon>Mortierellales</taxon>
        <taxon>Mortierellaceae</taxon>
        <taxon>Entomortierella</taxon>
    </lineage>
</organism>
<feature type="region of interest" description="Disordered" evidence="6">
    <location>
        <begin position="1"/>
        <end position="33"/>
    </location>
</feature>
<feature type="domain" description="Ubiquitin-like protease family profile" evidence="7">
    <location>
        <begin position="395"/>
        <end position="635"/>
    </location>
</feature>
<evidence type="ECO:0000313" key="8">
    <source>
        <dbReference type="EMBL" id="GJJ69531.1"/>
    </source>
</evidence>